<evidence type="ECO:0000256" key="1">
    <source>
        <dbReference type="ARBA" id="ARBA00022450"/>
    </source>
</evidence>
<dbReference type="Pfam" id="PF00550">
    <property type="entry name" value="PP-binding"/>
    <property type="match status" value="1"/>
</dbReference>
<dbReference type="InterPro" id="IPR050091">
    <property type="entry name" value="PKS_NRPS_Biosynth_Enz"/>
</dbReference>
<dbReference type="Gene3D" id="1.10.1200.10">
    <property type="entry name" value="ACP-like"/>
    <property type="match status" value="1"/>
</dbReference>
<accession>A0ABQ8NSF7</accession>
<reference evidence="5" key="1">
    <citation type="submission" date="2021-01" db="EMBL/GenBank/DDBJ databases">
        <title>Deciphering the adaptive evolutionary patterns associated with biogeogrpahic diversity in the finger millet blast pathogen Magnaporthe oryzae in Eastern Africa.</title>
        <authorList>
            <person name="Onyema G."/>
            <person name="Shittu T.A."/>
            <person name="Dodsworth S."/>
            <person name="Devilliers S."/>
            <person name="Muthumeenakshi S."/>
            <person name="Sreenivasaprasad S."/>
        </authorList>
    </citation>
    <scope>NUCLEOTIDE SEQUENCE</scope>
    <source>
        <strain evidence="5">D15/s37</strain>
    </source>
</reference>
<organism evidence="5 6">
    <name type="scientific">Pyricularia grisea</name>
    <name type="common">Crabgrass-specific blast fungus</name>
    <name type="synonym">Magnaporthe grisea</name>
    <dbReference type="NCBI Taxonomy" id="148305"/>
    <lineage>
        <taxon>Eukaryota</taxon>
        <taxon>Fungi</taxon>
        <taxon>Dikarya</taxon>
        <taxon>Ascomycota</taxon>
        <taxon>Pezizomycotina</taxon>
        <taxon>Sordariomycetes</taxon>
        <taxon>Sordariomycetidae</taxon>
        <taxon>Magnaporthales</taxon>
        <taxon>Pyriculariaceae</taxon>
        <taxon>Pyricularia</taxon>
    </lineage>
</organism>
<protein>
    <submittedName>
        <fullName evidence="5">Secondary metabolism biosynthetic enzyme</fullName>
    </submittedName>
</protein>
<dbReference type="PANTHER" id="PTHR43775">
    <property type="entry name" value="FATTY ACID SYNTHASE"/>
    <property type="match status" value="1"/>
</dbReference>
<dbReference type="InterPro" id="IPR036736">
    <property type="entry name" value="ACP-like_sf"/>
</dbReference>
<dbReference type="InterPro" id="IPR036291">
    <property type="entry name" value="NAD(P)-bd_dom_sf"/>
</dbReference>
<dbReference type="InterPro" id="IPR009081">
    <property type="entry name" value="PP-bd_ACP"/>
</dbReference>
<keyword evidence="1" id="KW-0596">Phosphopantetheine</keyword>
<dbReference type="Gene3D" id="3.40.50.720">
    <property type="entry name" value="NAD(P)-binding Rossmann-like Domain"/>
    <property type="match status" value="1"/>
</dbReference>
<evidence type="ECO:0000256" key="3">
    <source>
        <dbReference type="ARBA" id="ARBA00023002"/>
    </source>
</evidence>
<name>A0ABQ8NSF7_PYRGI</name>
<dbReference type="SUPFAM" id="SSF51735">
    <property type="entry name" value="NAD(P)-binding Rossmann-fold domains"/>
    <property type="match status" value="1"/>
</dbReference>
<feature type="domain" description="Carrier" evidence="4">
    <location>
        <begin position="213"/>
        <end position="290"/>
    </location>
</feature>
<dbReference type="PROSITE" id="PS50075">
    <property type="entry name" value="CARRIER"/>
    <property type="match status" value="1"/>
</dbReference>
<dbReference type="InterPro" id="IPR013968">
    <property type="entry name" value="PKS_KR"/>
</dbReference>
<evidence type="ECO:0000313" key="5">
    <source>
        <dbReference type="EMBL" id="KAI6300138.1"/>
    </source>
</evidence>
<dbReference type="Pfam" id="PF08659">
    <property type="entry name" value="KR"/>
    <property type="match status" value="1"/>
</dbReference>
<evidence type="ECO:0000256" key="2">
    <source>
        <dbReference type="ARBA" id="ARBA00022553"/>
    </source>
</evidence>
<evidence type="ECO:0000259" key="4">
    <source>
        <dbReference type="PROSITE" id="PS50075"/>
    </source>
</evidence>
<keyword evidence="6" id="KW-1185">Reference proteome</keyword>
<evidence type="ECO:0000313" key="6">
    <source>
        <dbReference type="Proteomes" id="UP001059893"/>
    </source>
</evidence>
<sequence length="308" mass="32375">MTYDMWQRSTRPKIAGTLNLARAVTSPQLLDFFILLSSVTCIVGNAAQANYAAGNTFLDAVASAAGPGANVISLDVGLVTDSSHFTNPGSSSTVAALERKEESGSARDMASYLAMYGHGWRGLQTTTARLEAVLEAAMRSRGGRLALPPQLIVGLGQDVAAVPGQWMDDRKFEHRVRRREEGCDGEAGVSGDGSMLSPAAAGLALEAAGTAVDAIAVVERRLRALVAEAMGMKSEDVDSSKPLFDYGIDSLKAVEFKNFAMRAWQSDISVFTLLGATSLSKLAKQITGTSSIVAPAVAKEALADTDDN</sequence>
<dbReference type="InterPro" id="IPR057326">
    <property type="entry name" value="KR_dom"/>
</dbReference>
<dbReference type="PANTHER" id="PTHR43775:SF29">
    <property type="entry name" value="ASPERFURANONE POLYKETIDE SYNTHASE AFOG-RELATED"/>
    <property type="match status" value="1"/>
</dbReference>
<dbReference type="Proteomes" id="UP001059893">
    <property type="component" value="Unassembled WGS sequence"/>
</dbReference>
<proteinExistence type="predicted"/>
<keyword evidence="2" id="KW-0597">Phosphoprotein</keyword>
<dbReference type="SUPFAM" id="SSF47336">
    <property type="entry name" value="ACP-like"/>
    <property type="match status" value="1"/>
</dbReference>
<dbReference type="SMART" id="SM00822">
    <property type="entry name" value="PKS_KR"/>
    <property type="match status" value="1"/>
</dbReference>
<dbReference type="InterPro" id="IPR020806">
    <property type="entry name" value="PKS_PP-bd"/>
</dbReference>
<gene>
    <name evidence="5" type="ORF">MCOR33_004122</name>
</gene>
<dbReference type="SMART" id="SM00823">
    <property type="entry name" value="PKS_PP"/>
    <property type="match status" value="1"/>
</dbReference>
<dbReference type="EMBL" id="JABSND010000057">
    <property type="protein sequence ID" value="KAI6300138.1"/>
    <property type="molecule type" value="Genomic_DNA"/>
</dbReference>
<keyword evidence="3" id="KW-0560">Oxidoreductase</keyword>
<comment type="caution">
    <text evidence="5">The sequence shown here is derived from an EMBL/GenBank/DDBJ whole genome shotgun (WGS) entry which is preliminary data.</text>
</comment>